<evidence type="ECO:0000256" key="2">
    <source>
        <dbReference type="SAM" id="Phobius"/>
    </source>
</evidence>
<evidence type="ECO:0000259" key="4">
    <source>
        <dbReference type="Pfam" id="PF24854"/>
    </source>
</evidence>
<keyword evidence="2" id="KW-0472">Membrane</keyword>
<keyword evidence="3" id="KW-0732">Signal</keyword>
<feature type="region of interest" description="Disordered" evidence="1">
    <location>
        <begin position="227"/>
        <end position="288"/>
    </location>
</feature>
<comment type="caution">
    <text evidence="5">The sequence shown here is derived from an EMBL/GenBank/DDBJ whole genome shotgun (WGS) entry which is preliminary data.</text>
</comment>
<protein>
    <recommendedName>
        <fullName evidence="4">DUF7728 domain-containing protein</fullName>
    </recommendedName>
</protein>
<keyword evidence="2" id="KW-0812">Transmembrane</keyword>
<name>A0A3E2HG83_SCYLI</name>
<keyword evidence="6" id="KW-1185">Reference proteome</keyword>
<evidence type="ECO:0000313" key="5">
    <source>
        <dbReference type="EMBL" id="RFU32409.1"/>
    </source>
</evidence>
<dbReference type="OrthoDB" id="5409353at2759"/>
<dbReference type="PANTHER" id="PTHR40622:SF1">
    <property type="match status" value="1"/>
</dbReference>
<dbReference type="Proteomes" id="UP000258309">
    <property type="component" value="Unassembled WGS sequence"/>
</dbReference>
<feature type="signal peptide" evidence="3">
    <location>
        <begin position="1"/>
        <end position="18"/>
    </location>
</feature>
<feature type="non-terminal residue" evidence="5">
    <location>
        <position position="1"/>
    </location>
</feature>
<feature type="domain" description="DUF7728" evidence="4">
    <location>
        <begin position="45"/>
        <end position="197"/>
    </location>
</feature>
<proteinExistence type="predicted"/>
<feature type="transmembrane region" description="Helical" evidence="2">
    <location>
        <begin position="296"/>
        <end position="329"/>
    </location>
</feature>
<keyword evidence="2" id="KW-1133">Transmembrane helix</keyword>
<dbReference type="EMBL" id="NCSJ02000055">
    <property type="protein sequence ID" value="RFU32409.1"/>
    <property type="molecule type" value="Genomic_DNA"/>
</dbReference>
<evidence type="ECO:0000256" key="3">
    <source>
        <dbReference type="SAM" id="SignalP"/>
    </source>
</evidence>
<feature type="non-terminal residue" evidence="5">
    <location>
        <position position="380"/>
    </location>
</feature>
<feature type="compositionally biased region" description="Basic residues" evidence="1">
    <location>
        <begin position="270"/>
        <end position="288"/>
    </location>
</feature>
<dbReference type="PANTHER" id="PTHR40622">
    <property type="match status" value="1"/>
</dbReference>
<organism evidence="5 6">
    <name type="scientific">Scytalidium lignicola</name>
    <name type="common">Hyphomycete</name>
    <dbReference type="NCBI Taxonomy" id="5539"/>
    <lineage>
        <taxon>Eukaryota</taxon>
        <taxon>Fungi</taxon>
        <taxon>Dikarya</taxon>
        <taxon>Ascomycota</taxon>
        <taxon>Pezizomycotina</taxon>
        <taxon>Leotiomycetes</taxon>
        <taxon>Leotiomycetes incertae sedis</taxon>
        <taxon>Scytalidium</taxon>
    </lineage>
</organism>
<dbReference type="Pfam" id="PF24854">
    <property type="entry name" value="DUF7728"/>
    <property type="match status" value="1"/>
</dbReference>
<feature type="compositionally biased region" description="Basic residues" evidence="1">
    <location>
        <begin position="227"/>
        <end position="236"/>
    </location>
</feature>
<evidence type="ECO:0000313" key="6">
    <source>
        <dbReference type="Proteomes" id="UP000258309"/>
    </source>
</evidence>
<feature type="compositionally biased region" description="Basic and acidic residues" evidence="1">
    <location>
        <begin position="250"/>
        <end position="269"/>
    </location>
</feature>
<accession>A0A3E2HG83</accession>
<reference evidence="5 6" key="1">
    <citation type="submission" date="2018-05" db="EMBL/GenBank/DDBJ databases">
        <title>Draft genome sequence of Scytalidium lignicola DSM 105466, a ubiquitous saprotrophic fungus.</title>
        <authorList>
            <person name="Buettner E."/>
            <person name="Gebauer A.M."/>
            <person name="Hofrichter M."/>
            <person name="Liers C."/>
            <person name="Kellner H."/>
        </authorList>
    </citation>
    <scope>NUCLEOTIDE SEQUENCE [LARGE SCALE GENOMIC DNA]</scope>
    <source>
        <strain evidence="5 6">DSM 105466</strain>
    </source>
</reference>
<gene>
    <name evidence="5" type="ORF">B7463_g3922</name>
</gene>
<evidence type="ECO:0000256" key="1">
    <source>
        <dbReference type="SAM" id="MobiDB-lite"/>
    </source>
</evidence>
<feature type="chain" id="PRO_5017663198" description="DUF7728 domain-containing protein" evidence="3">
    <location>
        <begin position="19"/>
        <end position="380"/>
    </location>
</feature>
<dbReference type="OMA" id="CRGKPKC"/>
<dbReference type="AlphaFoldDB" id="A0A3E2HG83"/>
<dbReference type="InterPro" id="IPR056145">
    <property type="entry name" value="DUF7728"/>
</dbReference>
<sequence length="380" mass="42166">MYLASLAGVAAFAALGQAVLLPPTLTPADKPIVEALPFEHNVESETRAFIVDCPGCPVALPDAVGALHNVADLESRLVLNFTIAHDDGIDRLLLNDAQIYPNNPSVASLLGPVTARQIVKSPNRERFWDDVATPKLGYKLLIDRPPLRHQTQLDLVNLKFQIIEVGGQFIHGFDEINIRLLETLSQKLMIGGLKVIPQHATSTPSKDAECKSLLCKLTAILNHMHPKTKGCGRKSGQHSEFAHGRRPHHANHDDHPSHKNHGDHDANGRHDHHQQHYQQHHHHHSHHTMIRFVKGVALHVVVPLAIGVMVGITASFVGFLAATFVVFLWRLLFRRNRAPAYDQVPQEDTVAEESEKSKIALQEEQMEAPPVYEEAVEPKA</sequence>